<dbReference type="AlphaFoldDB" id="A0AA86RZB5"/>
<protein>
    <submittedName>
        <fullName evidence="1">Uncharacterized protein</fullName>
    </submittedName>
</protein>
<evidence type="ECO:0000313" key="1">
    <source>
        <dbReference type="EMBL" id="CAJ1921761.1"/>
    </source>
</evidence>
<reference evidence="1" key="1">
    <citation type="submission" date="2023-10" db="EMBL/GenBank/DDBJ databases">
        <authorList>
            <person name="Domelevo Entfellner J.-B."/>
        </authorList>
    </citation>
    <scope>NUCLEOTIDE SEQUENCE</scope>
</reference>
<organism evidence="1 2">
    <name type="scientific">Sphenostylis stenocarpa</name>
    <dbReference type="NCBI Taxonomy" id="92480"/>
    <lineage>
        <taxon>Eukaryota</taxon>
        <taxon>Viridiplantae</taxon>
        <taxon>Streptophyta</taxon>
        <taxon>Embryophyta</taxon>
        <taxon>Tracheophyta</taxon>
        <taxon>Spermatophyta</taxon>
        <taxon>Magnoliopsida</taxon>
        <taxon>eudicotyledons</taxon>
        <taxon>Gunneridae</taxon>
        <taxon>Pentapetalae</taxon>
        <taxon>rosids</taxon>
        <taxon>fabids</taxon>
        <taxon>Fabales</taxon>
        <taxon>Fabaceae</taxon>
        <taxon>Papilionoideae</taxon>
        <taxon>50 kb inversion clade</taxon>
        <taxon>NPAAA clade</taxon>
        <taxon>indigoferoid/millettioid clade</taxon>
        <taxon>Phaseoleae</taxon>
        <taxon>Sphenostylis</taxon>
    </lineage>
</organism>
<evidence type="ECO:0000313" key="2">
    <source>
        <dbReference type="Proteomes" id="UP001189624"/>
    </source>
</evidence>
<dbReference type="Proteomes" id="UP001189624">
    <property type="component" value="Chromosome 1"/>
</dbReference>
<accession>A0AA86RZB5</accession>
<dbReference type="EMBL" id="OY731398">
    <property type="protein sequence ID" value="CAJ1921761.1"/>
    <property type="molecule type" value="Genomic_DNA"/>
</dbReference>
<dbReference type="Gramene" id="rna-AYBTSS11_LOCUS3804">
    <property type="protein sequence ID" value="CAJ1921761.1"/>
    <property type="gene ID" value="gene-AYBTSS11_LOCUS3804"/>
</dbReference>
<proteinExistence type="predicted"/>
<name>A0AA86RZB5_9FABA</name>
<sequence length="67" mass="7429">MVHESIQWVNGEGQCSCNAQVSHSGVLVSGVVFGETISFNYLPFLLKRKSTNTNMHDTLISTPSFFH</sequence>
<gene>
    <name evidence="1" type="ORF">AYBTSS11_LOCUS3804</name>
</gene>
<keyword evidence="2" id="KW-1185">Reference proteome</keyword>